<evidence type="ECO:0000313" key="1">
    <source>
        <dbReference type="EMBL" id="KRR21728.1"/>
    </source>
</evidence>
<dbReference type="AlphaFoldDB" id="A0A0R3MVQ4"/>
<gene>
    <name evidence="1" type="ORF">CQ13_06670</name>
</gene>
<keyword evidence="2" id="KW-1185">Reference proteome</keyword>
<dbReference type="EMBL" id="LLYA01000170">
    <property type="protein sequence ID" value="KRR21728.1"/>
    <property type="molecule type" value="Genomic_DNA"/>
</dbReference>
<reference evidence="1 2" key="1">
    <citation type="submission" date="2014-03" db="EMBL/GenBank/DDBJ databases">
        <title>Bradyrhizobium valentinum sp. nov., isolated from effective nodules of Lupinus mariae-josephae, a lupine endemic of basic-lime soils in Eastern Spain.</title>
        <authorList>
            <person name="Duran D."/>
            <person name="Rey L."/>
            <person name="Navarro A."/>
            <person name="Busquets A."/>
            <person name="Imperial J."/>
            <person name="Ruiz-Argueso T."/>
        </authorList>
    </citation>
    <scope>NUCLEOTIDE SEQUENCE [LARGE SCALE GENOMIC DNA]</scope>
    <source>
        <strain evidence="1 2">Ro19</strain>
    </source>
</reference>
<organism evidence="1 2">
    <name type="scientific">Bradyrhizobium retamae</name>
    <dbReference type="NCBI Taxonomy" id="1300035"/>
    <lineage>
        <taxon>Bacteria</taxon>
        <taxon>Pseudomonadati</taxon>
        <taxon>Pseudomonadota</taxon>
        <taxon>Alphaproteobacteria</taxon>
        <taxon>Hyphomicrobiales</taxon>
        <taxon>Nitrobacteraceae</taxon>
        <taxon>Bradyrhizobium</taxon>
    </lineage>
</organism>
<proteinExistence type="predicted"/>
<accession>A0A0R3MVQ4</accession>
<dbReference type="Proteomes" id="UP000052023">
    <property type="component" value="Unassembled WGS sequence"/>
</dbReference>
<evidence type="ECO:0000313" key="2">
    <source>
        <dbReference type="Proteomes" id="UP000052023"/>
    </source>
</evidence>
<comment type="caution">
    <text evidence="1">The sequence shown here is derived from an EMBL/GenBank/DDBJ whole genome shotgun (WGS) entry which is preliminary data.</text>
</comment>
<sequence length="250" mass="27271">MTPNLMTLTCTGLSQLAHCEPTEDGIVVTTHCMYPSNGLVRVTVRGGAETIVASDEGGALGEALAAGIEVRNYDRTLGHLVREQGLLIRDSVIYTPRMPIEAAPLAVLHVANASQEVARWMFDHGKVKRSRDFRMLLADFLSKRFDDRVAHGEFVIGNSNKRHKFANVVSLQGERKLIIDPVSNDSSSINARVVANLDVKAIGNPNLIQRIVYDDEDDWSAADLNLLQVGAVAVPFSRASEVIERIANAA</sequence>
<protein>
    <recommendedName>
        <fullName evidence="3">DUF1828 domain-containing protein</fullName>
    </recommendedName>
</protein>
<evidence type="ECO:0008006" key="3">
    <source>
        <dbReference type="Google" id="ProtNLM"/>
    </source>
</evidence>
<name>A0A0R3MVQ4_9BRAD</name>